<feature type="compositionally biased region" description="Basic and acidic residues" evidence="1">
    <location>
        <begin position="68"/>
        <end position="77"/>
    </location>
</feature>
<sequence>MARGEAKSYTFGVELVIEGLVASKIFGLTVLDAWFRNTFWVCPRQHIAGAPGLEAEVNRDSLRSQRCLDDVGRHDDGGEATGETAGAPNQHGSTPPSGLQVLQEGGMGLRGRENNERGEKERGGLGEEVGHADKFPGLTKMCSFQENRNGQD</sequence>
<proteinExistence type="predicted"/>
<name>M7YYG8_TRIUA</name>
<organism evidence="2">
    <name type="scientific">Triticum urartu</name>
    <name type="common">Red wild einkorn</name>
    <name type="synonym">Crithodium urartu</name>
    <dbReference type="NCBI Taxonomy" id="4572"/>
    <lineage>
        <taxon>Eukaryota</taxon>
        <taxon>Viridiplantae</taxon>
        <taxon>Streptophyta</taxon>
        <taxon>Embryophyta</taxon>
        <taxon>Tracheophyta</taxon>
        <taxon>Spermatophyta</taxon>
        <taxon>Magnoliopsida</taxon>
        <taxon>Liliopsida</taxon>
        <taxon>Poales</taxon>
        <taxon>Poaceae</taxon>
        <taxon>BOP clade</taxon>
        <taxon>Pooideae</taxon>
        <taxon>Triticodae</taxon>
        <taxon>Triticeae</taxon>
        <taxon>Triticinae</taxon>
        <taxon>Triticum</taxon>
    </lineage>
</organism>
<protein>
    <submittedName>
        <fullName evidence="2">Uncharacterized protein</fullName>
    </submittedName>
</protein>
<accession>M7YYG8</accession>
<reference evidence="2" key="1">
    <citation type="journal article" date="2013" name="Nature">
        <title>Draft genome of the wheat A-genome progenitor Triticum urartu.</title>
        <authorList>
            <person name="Ling H.Q."/>
            <person name="Zhao S."/>
            <person name="Liu D."/>
            <person name="Wang J."/>
            <person name="Sun H."/>
            <person name="Zhang C."/>
            <person name="Fan H."/>
            <person name="Li D."/>
            <person name="Dong L."/>
            <person name="Tao Y."/>
            <person name="Gao C."/>
            <person name="Wu H."/>
            <person name="Li Y."/>
            <person name="Cui Y."/>
            <person name="Guo X."/>
            <person name="Zheng S."/>
            <person name="Wang B."/>
            <person name="Yu K."/>
            <person name="Liang Q."/>
            <person name="Yang W."/>
            <person name="Lou X."/>
            <person name="Chen J."/>
            <person name="Feng M."/>
            <person name="Jian J."/>
            <person name="Zhang X."/>
            <person name="Luo G."/>
            <person name="Jiang Y."/>
            <person name="Liu J."/>
            <person name="Wang Z."/>
            <person name="Sha Y."/>
            <person name="Zhang B."/>
            <person name="Wu H."/>
            <person name="Tang D."/>
            <person name="Shen Q."/>
            <person name="Xue P."/>
            <person name="Zou S."/>
            <person name="Wang X."/>
            <person name="Liu X."/>
            <person name="Wang F."/>
            <person name="Yang Y."/>
            <person name="An X."/>
            <person name="Dong Z."/>
            <person name="Zhang K."/>
            <person name="Zhang X."/>
            <person name="Luo M.C."/>
            <person name="Dvorak J."/>
            <person name="Tong Y."/>
            <person name="Wang J."/>
            <person name="Yang H."/>
            <person name="Li Z."/>
            <person name="Wang D."/>
            <person name="Zhang A."/>
            <person name="Wang J."/>
        </authorList>
    </citation>
    <scope>NUCLEOTIDE SEQUENCE</scope>
</reference>
<evidence type="ECO:0000313" key="2">
    <source>
        <dbReference type="EMBL" id="EMS45085.1"/>
    </source>
</evidence>
<feature type="compositionally biased region" description="Basic and acidic residues" evidence="1">
    <location>
        <begin position="110"/>
        <end position="134"/>
    </location>
</feature>
<gene>
    <name evidence="2" type="ORF">TRIUR3_33353</name>
</gene>
<evidence type="ECO:0000256" key="1">
    <source>
        <dbReference type="SAM" id="MobiDB-lite"/>
    </source>
</evidence>
<dbReference type="AlphaFoldDB" id="M7YYG8"/>
<dbReference type="EMBL" id="KD291078">
    <property type="protein sequence ID" value="EMS45085.1"/>
    <property type="molecule type" value="Genomic_DNA"/>
</dbReference>
<feature type="region of interest" description="Disordered" evidence="1">
    <location>
        <begin position="68"/>
        <end position="152"/>
    </location>
</feature>
<feature type="compositionally biased region" description="Polar residues" evidence="1">
    <location>
        <begin position="142"/>
        <end position="152"/>
    </location>
</feature>